<organism evidence="2 3">
    <name type="scientific">Handroanthus impetiginosus</name>
    <dbReference type="NCBI Taxonomy" id="429701"/>
    <lineage>
        <taxon>Eukaryota</taxon>
        <taxon>Viridiplantae</taxon>
        <taxon>Streptophyta</taxon>
        <taxon>Embryophyta</taxon>
        <taxon>Tracheophyta</taxon>
        <taxon>Spermatophyta</taxon>
        <taxon>Magnoliopsida</taxon>
        <taxon>eudicotyledons</taxon>
        <taxon>Gunneridae</taxon>
        <taxon>Pentapetalae</taxon>
        <taxon>asterids</taxon>
        <taxon>lamiids</taxon>
        <taxon>Lamiales</taxon>
        <taxon>Bignoniaceae</taxon>
        <taxon>Crescentiina</taxon>
        <taxon>Tabebuia alliance</taxon>
        <taxon>Handroanthus</taxon>
    </lineage>
</organism>
<evidence type="ECO:0000313" key="2">
    <source>
        <dbReference type="EMBL" id="PIN23026.1"/>
    </source>
</evidence>
<keyword evidence="1" id="KW-1133">Transmembrane helix</keyword>
<sequence>MLLLAAFADFYDTLSFVSWHITNVKRDIELAFVIALFYLMPFVVDMGLASKSFLEGITIHMKERIKQVRAKISDSEM</sequence>
<comment type="caution">
    <text evidence="2">The sequence shown here is derived from an EMBL/GenBank/DDBJ whole genome shotgun (WGS) entry which is preliminary data.</text>
</comment>
<keyword evidence="1" id="KW-0812">Transmembrane</keyword>
<dbReference type="AlphaFoldDB" id="A0A2G9HZU0"/>
<evidence type="ECO:0000313" key="3">
    <source>
        <dbReference type="Proteomes" id="UP000231279"/>
    </source>
</evidence>
<feature type="transmembrane region" description="Helical" evidence="1">
    <location>
        <begin position="30"/>
        <end position="54"/>
    </location>
</feature>
<reference evidence="3" key="1">
    <citation type="journal article" date="2018" name="Gigascience">
        <title>Genome assembly of the Pink Ipe (Handroanthus impetiginosus, Bignoniaceae), a highly valued, ecologically keystone Neotropical timber forest tree.</title>
        <authorList>
            <person name="Silva-Junior O.B."/>
            <person name="Grattapaglia D."/>
            <person name="Novaes E."/>
            <person name="Collevatti R.G."/>
        </authorList>
    </citation>
    <scope>NUCLEOTIDE SEQUENCE [LARGE SCALE GENOMIC DNA]</scope>
    <source>
        <strain evidence="3">cv. UFG-1</strain>
    </source>
</reference>
<protein>
    <submittedName>
        <fullName evidence="2">Uncharacterized protein</fullName>
    </submittedName>
</protein>
<gene>
    <name evidence="2" type="ORF">CDL12_04248</name>
</gene>
<keyword evidence="1" id="KW-0472">Membrane</keyword>
<accession>A0A2G9HZU0</accession>
<dbReference type="EMBL" id="NKXS01000645">
    <property type="protein sequence ID" value="PIN23026.1"/>
    <property type="molecule type" value="Genomic_DNA"/>
</dbReference>
<name>A0A2G9HZU0_9LAMI</name>
<keyword evidence="3" id="KW-1185">Reference proteome</keyword>
<evidence type="ECO:0000256" key="1">
    <source>
        <dbReference type="SAM" id="Phobius"/>
    </source>
</evidence>
<proteinExistence type="predicted"/>
<dbReference type="Proteomes" id="UP000231279">
    <property type="component" value="Unassembled WGS sequence"/>
</dbReference>